<dbReference type="STRING" id="1802270.A3C07_01330"/>
<protein>
    <recommendedName>
        <fullName evidence="9">Clp R domain-containing protein</fullName>
    </recommendedName>
</protein>
<dbReference type="Proteomes" id="UP000179023">
    <property type="component" value="Unassembled WGS sequence"/>
</dbReference>
<evidence type="ECO:0000313" key="7">
    <source>
        <dbReference type="EMBL" id="OHA00178.1"/>
    </source>
</evidence>
<gene>
    <name evidence="7" type="ORF">A3C07_01330</name>
</gene>
<keyword evidence="3" id="KW-0143">Chaperone</keyword>
<dbReference type="InterPro" id="IPR001270">
    <property type="entry name" value="ClpA/B"/>
</dbReference>
<dbReference type="PRINTS" id="PR00300">
    <property type="entry name" value="CLPPROTEASEA"/>
</dbReference>
<dbReference type="InterPro" id="IPR027417">
    <property type="entry name" value="P-loop_NTPase"/>
</dbReference>
<dbReference type="EMBL" id="MHQI01000024">
    <property type="protein sequence ID" value="OHA00178.1"/>
    <property type="molecule type" value="Genomic_DNA"/>
</dbReference>
<dbReference type="Gene3D" id="3.40.50.300">
    <property type="entry name" value="P-loop containing nucleotide triphosphate hydrolases"/>
    <property type="match status" value="2"/>
</dbReference>
<sequence length="847" mass="94207">MPPLLEFSKNKFIGTVALEGFFPARRRKIASRIFTDGILLLFIPLLYATGAELWNTVVSSIGFLDQTALMISSSFLAQSRTFWLGIFYLLLAPRLILLAIEGFVRSKTAQNEAVLRDPSLSARFNLYATQVWHQSMTLTHHTSTLRILAALTETTVGRIALLRLGVPEDEYLQFLQTLASDGESSMAPFLEKLKQQTNETKNIALADLFSTLLEVHKPLHGFFGKRGITKTIIRETVRWAEGTDTEERENARWWSRARLGRIPGLAKNWSYGKSFLLNRFASDLNSEAARAEERLIGRKREIELLEAALLKKSGANVVLVGPPGAGKHTTLYGLIRMITAGKIFPALEHKHVLKLAGGALVAEAKTKGETDALFLSIMNEAVRVGNVILVIDDFPEFVASLDSLGSSATELLTPYLSSNAINIIALAESVSFRKILENRAGLMNFFERIEITEPDSAHLVEILKDLVPAVEAAHRYRTIMTYPALQKISDGAMRYIVTGALPKRAVELMEDVVRAAIAEGETLVTPERVMNVIEQKTKMPLGAITAVEQQKLLKLEEHLHERVVDQDEAIQAVANSVRRARSGIQNPKRPIGTFLFLGPTGVGKTETAKALAAVYFGNEDAMLRFDMSEYQTREDLGKLIGSFEKGEPGILASRIRSSPYGVMLLDEFEKSSTEIRNLFLQILDEGFFTDYLGEKINMRNTIIVATSNAGSQLIWELVEQKLDPSALREKIIAHIQKEKIMSPELLNRFDSIVVFHPLPPAVLEKIARILLEKLASRLKKENNITLIVTDELVRAVAEGGYNPALGARPMQRFIQDRIEKLIAEKIIKGEIAVGGEVEFSSEELAKP</sequence>
<evidence type="ECO:0000256" key="2">
    <source>
        <dbReference type="ARBA" id="ARBA00022840"/>
    </source>
</evidence>
<dbReference type="Gene3D" id="1.10.8.60">
    <property type="match status" value="2"/>
</dbReference>
<dbReference type="PANTHER" id="PTHR11638">
    <property type="entry name" value="ATP-DEPENDENT CLP PROTEASE"/>
    <property type="match status" value="1"/>
</dbReference>
<organism evidence="7 8">
    <name type="scientific">Candidatus Sungbacteria bacterium RIFCSPHIGHO2_02_FULL_47_11</name>
    <dbReference type="NCBI Taxonomy" id="1802270"/>
    <lineage>
        <taxon>Bacteria</taxon>
        <taxon>Candidatus Sungiibacteriota</taxon>
    </lineage>
</organism>
<dbReference type="GO" id="GO:0005737">
    <property type="term" value="C:cytoplasm"/>
    <property type="evidence" value="ECO:0007669"/>
    <property type="project" value="TreeGrafter"/>
</dbReference>
<reference evidence="7 8" key="1">
    <citation type="journal article" date="2016" name="Nat. Commun.">
        <title>Thousands of microbial genomes shed light on interconnected biogeochemical processes in an aquifer system.</title>
        <authorList>
            <person name="Anantharaman K."/>
            <person name="Brown C.T."/>
            <person name="Hug L.A."/>
            <person name="Sharon I."/>
            <person name="Castelle C.J."/>
            <person name="Probst A.J."/>
            <person name="Thomas B.C."/>
            <person name="Singh A."/>
            <person name="Wilkins M.J."/>
            <person name="Karaoz U."/>
            <person name="Brodie E.L."/>
            <person name="Williams K.H."/>
            <person name="Hubbard S.S."/>
            <person name="Banfield J.F."/>
        </authorList>
    </citation>
    <scope>NUCLEOTIDE SEQUENCE [LARGE SCALE GENOMIC DNA]</scope>
</reference>
<comment type="caution">
    <text evidence="7">The sequence shown here is derived from an EMBL/GenBank/DDBJ whole genome shotgun (WGS) entry which is preliminary data.</text>
</comment>
<dbReference type="InterPro" id="IPR019489">
    <property type="entry name" value="Clp_ATPase_C"/>
</dbReference>
<proteinExistence type="predicted"/>
<dbReference type="SMART" id="SM01086">
    <property type="entry name" value="ClpB_D2-small"/>
    <property type="match status" value="1"/>
</dbReference>
<dbReference type="InterPro" id="IPR003593">
    <property type="entry name" value="AAA+_ATPase"/>
</dbReference>
<dbReference type="Pfam" id="PF07724">
    <property type="entry name" value="AAA_2"/>
    <property type="match status" value="1"/>
</dbReference>
<evidence type="ECO:0000256" key="3">
    <source>
        <dbReference type="ARBA" id="ARBA00023186"/>
    </source>
</evidence>
<evidence type="ECO:0000256" key="1">
    <source>
        <dbReference type="ARBA" id="ARBA00022741"/>
    </source>
</evidence>
<evidence type="ECO:0000256" key="4">
    <source>
        <dbReference type="SAM" id="Coils"/>
    </source>
</evidence>
<dbReference type="GO" id="GO:0005524">
    <property type="term" value="F:ATP binding"/>
    <property type="evidence" value="ECO:0007669"/>
    <property type="project" value="UniProtKB-KW"/>
</dbReference>
<dbReference type="AlphaFoldDB" id="A0A1G2KL60"/>
<dbReference type="PANTHER" id="PTHR11638:SF18">
    <property type="entry name" value="HEAT SHOCK PROTEIN 104"/>
    <property type="match status" value="1"/>
</dbReference>
<dbReference type="GO" id="GO:0016887">
    <property type="term" value="F:ATP hydrolysis activity"/>
    <property type="evidence" value="ECO:0007669"/>
    <property type="project" value="InterPro"/>
</dbReference>
<evidence type="ECO:0000259" key="6">
    <source>
        <dbReference type="SMART" id="SM01086"/>
    </source>
</evidence>
<name>A0A1G2KL60_9BACT</name>
<dbReference type="SMART" id="SM00382">
    <property type="entry name" value="AAA"/>
    <property type="match status" value="2"/>
</dbReference>
<dbReference type="SUPFAM" id="SSF52540">
    <property type="entry name" value="P-loop containing nucleoside triphosphate hydrolases"/>
    <property type="match status" value="2"/>
</dbReference>
<dbReference type="InterPro" id="IPR050130">
    <property type="entry name" value="ClpA_ClpB"/>
</dbReference>
<dbReference type="InterPro" id="IPR003959">
    <property type="entry name" value="ATPase_AAA_core"/>
</dbReference>
<feature type="domain" description="AAA+ ATPase" evidence="5">
    <location>
        <begin position="590"/>
        <end position="738"/>
    </location>
</feature>
<feature type="coiled-coil region" evidence="4">
    <location>
        <begin position="281"/>
        <end position="308"/>
    </location>
</feature>
<evidence type="ECO:0000313" key="8">
    <source>
        <dbReference type="Proteomes" id="UP000179023"/>
    </source>
</evidence>
<feature type="domain" description="AAA+ ATPase" evidence="5">
    <location>
        <begin position="313"/>
        <end position="450"/>
    </location>
</feature>
<keyword evidence="2" id="KW-0067">ATP-binding</keyword>
<feature type="domain" description="Clp ATPase C-terminal" evidence="6">
    <location>
        <begin position="758"/>
        <end position="846"/>
    </location>
</feature>
<evidence type="ECO:0008006" key="9">
    <source>
        <dbReference type="Google" id="ProtNLM"/>
    </source>
</evidence>
<dbReference type="Pfam" id="PF10431">
    <property type="entry name" value="ClpB_D2-small"/>
    <property type="match status" value="1"/>
</dbReference>
<accession>A0A1G2KL60</accession>
<evidence type="ECO:0000259" key="5">
    <source>
        <dbReference type="SMART" id="SM00382"/>
    </source>
</evidence>
<keyword evidence="1" id="KW-0547">Nucleotide-binding</keyword>
<dbReference type="GO" id="GO:0034605">
    <property type="term" value="P:cellular response to heat"/>
    <property type="evidence" value="ECO:0007669"/>
    <property type="project" value="TreeGrafter"/>
</dbReference>
<dbReference type="CDD" id="cd19499">
    <property type="entry name" value="RecA-like_ClpB_Hsp104-like"/>
    <property type="match status" value="1"/>
</dbReference>
<keyword evidence="4" id="KW-0175">Coiled coil</keyword>